<dbReference type="AlphaFoldDB" id="A0A9D3XTS6"/>
<evidence type="ECO:0000313" key="1">
    <source>
        <dbReference type="EMBL" id="KAH1187494.1"/>
    </source>
</evidence>
<keyword evidence="2" id="KW-1185">Reference proteome</keyword>
<protein>
    <submittedName>
        <fullName evidence="1">Uncharacterized protein</fullName>
    </submittedName>
</protein>
<sequence>MGAPLTDAGVRERRSEPPGVSVTILVTLEGETDCNHQPYRCCGPHTNIDTSRIFPVPSKPLSHVLKCAISPQLLPLEHRLISLPYPWTAEILQKSASLGIL</sequence>
<dbReference type="Proteomes" id="UP000827986">
    <property type="component" value="Unassembled WGS sequence"/>
</dbReference>
<evidence type="ECO:0000313" key="2">
    <source>
        <dbReference type="Proteomes" id="UP000827986"/>
    </source>
</evidence>
<organism evidence="1 2">
    <name type="scientific">Mauremys mutica</name>
    <name type="common">yellowpond turtle</name>
    <dbReference type="NCBI Taxonomy" id="74926"/>
    <lineage>
        <taxon>Eukaryota</taxon>
        <taxon>Metazoa</taxon>
        <taxon>Chordata</taxon>
        <taxon>Craniata</taxon>
        <taxon>Vertebrata</taxon>
        <taxon>Euteleostomi</taxon>
        <taxon>Archelosauria</taxon>
        <taxon>Testudinata</taxon>
        <taxon>Testudines</taxon>
        <taxon>Cryptodira</taxon>
        <taxon>Durocryptodira</taxon>
        <taxon>Testudinoidea</taxon>
        <taxon>Geoemydidae</taxon>
        <taxon>Geoemydinae</taxon>
        <taxon>Mauremys</taxon>
    </lineage>
</organism>
<proteinExistence type="predicted"/>
<accession>A0A9D3XTS6</accession>
<gene>
    <name evidence="1" type="ORF">KIL84_020243</name>
</gene>
<comment type="caution">
    <text evidence="1">The sequence shown here is derived from an EMBL/GenBank/DDBJ whole genome shotgun (WGS) entry which is preliminary data.</text>
</comment>
<dbReference type="EMBL" id="JAHDVG010000463">
    <property type="protein sequence ID" value="KAH1187494.1"/>
    <property type="molecule type" value="Genomic_DNA"/>
</dbReference>
<name>A0A9D3XTS6_9SAUR</name>
<reference evidence="1" key="1">
    <citation type="submission" date="2021-09" db="EMBL/GenBank/DDBJ databases">
        <title>The genome of Mauremys mutica provides insights into the evolution of semi-aquatic lifestyle.</title>
        <authorList>
            <person name="Gong S."/>
            <person name="Gao Y."/>
        </authorList>
    </citation>
    <scope>NUCLEOTIDE SEQUENCE</scope>
    <source>
        <strain evidence="1">MM-2020</strain>
        <tissue evidence="1">Muscle</tissue>
    </source>
</reference>